<dbReference type="Proteomes" id="UP001210925">
    <property type="component" value="Unassembled WGS sequence"/>
</dbReference>
<evidence type="ECO:0000256" key="8">
    <source>
        <dbReference type="PIRSR" id="PIRSR601580-3"/>
    </source>
</evidence>
<dbReference type="Gene3D" id="2.60.120.200">
    <property type="match status" value="1"/>
</dbReference>
<evidence type="ECO:0000313" key="12">
    <source>
        <dbReference type="Proteomes" id="UP001210925"/>
    </source>
</evidence>
<keyword evidence="6 9" id="KW-0472">Membrane</keyword>
<dbReference type="InterPro" id="IPR013320">
    <property type="entry name" value="ConA-like_dom_sf"/>
</dbReference>
<evidence type="ECO:0000256" key="5">
    <source>
        <dbReference type="ARBA" id="ARBA00022989"/>
    </source>
</evidence>
<keyword evidence="8" id="KW-1015">Disulfide bond</keyword>
<evidence type="ECO:0000256" key="9">
    <source>
        <dbReference type="RuleBase" id="RU362126"/>
    </source>
</evidence>
<accession>A0AAD5UHT2</accession>
<evidence type="ECO:0000256" key="7">
    <source>
        <dbReference type="ARBA" id="ARBA00023186"/>
    </source>
</evidence>
<dbReference type="GO" id="GO:0051082">
    <property type="term" value="F:unfolded protein binding"/>
    <property type="evidence" value="ECO:0007669"/>
    <property type="project" value="InterPro"/>
</dbReference>
<dbReference type="SUPFAM" id="SSF63887">
    <property type="entry name" value="P-domain of calnexin/calreticulin"/>
    <property type="match status" value="1"/>
</dbReference>
<name>A0AAD5UHT2_9FUNG</name>
<keyword evidence="7 9" id="KW-0143">Chaperone</keyword>
<keyword evidence="12" id="KW-1185">Reference proteome</keyword>
<dbReference type="AlphaFoldDB" id="A0AAD5UHT2"/>
<evidence type="ECO:0000256" key="3">
    <source>
        <dbReference type="ARBA" id="ARBA00022692"/>
    </source>
</evidence>
<dbReference type="EMBL" id="JADGKB010000057">
    <property type="protein sequence ID" value="KAJ3255999.1"/>
    <property type="molecule type" value="Genomic_DNA"/>
</dbReference>
<dbReference type="InterPro" id="IPR001580">
    <property type="entry name" value="Calret/calnex"/>
</dbReference>
<evidence type="ECO:0008006" key="13">
    <source>
        <dbReference type="Google" id="ProtNLM"/>
    </source>
</evidence>
<comment type="subcellular location">
    <subcellularLocation>
        <location evidence="1">Endoplasmic reticulum membrane</location>
        <topology evidence="1">Single-pass membrane protein</topology>
    </subcellularLocation>
</comment>
<dbReference type="PANTHER" id="PTHR11073:SF1">
    <property type="entry name" value="CALNEXIN 14D-RELATED"/>
    <property type="match status" value="1"/>
</dbReference>
<dbReference type="GO" id="GO:0005509">
    <property type="term" value="F:calcium ion binding"/>
    <property type="evidence" value="ECO:0007669"/>
    <property type="project" value="InterPro"/>
</dbReference>
<feature type="disulfide bond" evidence="8">
    <location>
        <begin position="127"/>
        <end position="161"/>
    </location>
</feature>
<dbReference type="SUPFAM" id="SSF49899">
    <property type="entry name" value="Concanavalin A-like lectins/glucanases"/>
    <property type="match status" value="1"/>
</dbReference>
<evidence type="ECO:0000256" key="1">
    <source>
        <dbReference type="ARBA" id="ARBA00004389"/>
    </source>
</evidence>
<feature type="compositionally biased region" description="Basic and acidic residues" evidence="10">
    <location>
        <begin position="237"/>
        <end position="275"/>
    </location>
</feature>
<dbReference type="PROSITE" id="PS00805">
    <property type="entry name" value="CALRETICULIN_REPEAT"/>
    <property type="match status" value="1"/>
</dbReference>
<feature type="transmembrane region" description="Helical" evidence="9">
    <location>
        <begin position="475"/>
        <end position="497"/>
    </location>
</feature>
<comment type="similarity">
    <text evidence="2 9">Belongs to the calreticulin family.</text>
</comment>
<keyword evidence="4 9" id="KW-0256">Endoplasmic reticulum</keyword>
<comment type="caution">
    <text evidence="11">The sequence shown here is derived from an EMBL/GenBank/DDBJ whole genome shotgun (WGS) entry which is preliminary data.</text>
</comment>
<dbReference type="PROSITE" id="PS00804">
    <property type="entry name" value="CALRETICULIN_2"/>
    <property type="match status" value="1"/>
</dbReference>
<keyword evidence="5 9" id="KW-1133">Transmembrane helix</keyword>
<dbReference type="Gene3D" id="2.10.250.10">
    <property type="entry name" value="Calreticulin/calnexin, P domain"/>
    <property type="match status" value="1"/>
</dbReference>
<organism evidence="11 12">
    <name type="scientific">Boothiomyces macroporosus</name>
    <dbReference type="NCBI Taxonomy" id="261099"/>
    <lineage>
        <taxon>Eukaryota</taxon>
        <taxon>Fungi</taxon>
        <taxon>Fungi incertae sedis</taxon>
        <taxon>Chytridiomycota</taxon>
        <taxon>Chytridiomycota incertae sedis</taxon>
        <taxon>Chytridiomycetes</taxon>
        <taxon>Rhizophydiales</taxon>
        <taxon>Terramycetaceae</taxon>
        <taxon>Boothiomyces</taxon>
    </lineage>
</organism>
<evidence type="ECO:0000256" key="2">
    <source>
        <dbReference type="ARBA" id="ARBA00010983"/>
    </source>
</evidence>
<evidence type="ECO:0000313" key="11">
    <source>
        <dbReference type="EMBL" id="KAJ3255999.1"/>
    </source>
</evidence>
<dbReference type="InterPro" id="IPR018124">
    <property type="entry name" value="Calret/calnex_CS"/>
</dbReference>
<proteinExistence type="inferred from homology"/>
<gene>
    <name evidence="11" type="ORF">HK103_005806</name>
</gene>
<evidence type="ECO:0000256" key="10">
    <source>
        <dbReference type="SAM" id="MobiDB-lite"/>
    </source>
</evidence>
<dbReference type="FunFam" id="2.10.250.10:FF:000001">
    <property type="entry name" value="Calnexin homolog"/>
    <property type="match status" value="1"/>
</dbReference>
<feature type="region of interest" description="Disordered" evidence="10">
    <location>
        <begin position="500"/>
        <end position="540"/>
    </location>
</feature>
<dbReference type="GO" id="GO:0005789">
    <property type="term" value="C:endoplasmic reticulum membrane"/>
    <property type="evidence" value="ECO:0007669"/>
    <property type="project" value="UniProtKB-SubCell"/>
</dbReference>
<feature type="region of interest" description="Disordered" evidence="10">
    <location>
        <begin position="226"/>
        <end position="275"/>
    </location>
</feature>
<feature type="compositionally biased region" description="Basic and acidic residues" evidence="10">
    <location>
        <begin position="508"/>
        <end position="531"/>
    </location>
</feature>
<evidence type="ECO:0000256" key="4">
    <source>
        <dbReference type="ARBA" id="ARBA00022824"/>
    </source>
</evidence>
<dbReference type="GO" id="GO:0036503">
    <property type="term" value="P:ERAD pathway"/>
    <property type="evidence" value="ECO:0007669"/>
    <property type="project" value="TreeGrafter"/>
</dbReference>
<keyword evidence="3 9" id="KW-0812">Transmembrane</keyword>
<reference evidence="11" key="1">
    <citation type="submission" date="2020-05" db="EMBL/GenBank/DDBJ databases">
        <title>Phylogenomic resolution of chytrid fungi.</title>
        <authorList>
            <person name="Stajich J.E."/>
            <person name="Amses K."/>
            <person name="Simmons R."/>
            <person name="Seto K."/>
            <person name="Myers J."/>
            <person name="Bonds A."/>
            <person name="Quandt C.A."/>
            <person name="Barry K."/>
            <person name="Liu P."/>
            <person name="Grigoriev I."/>
            <person name="Longcore J.E."/>
            <person name="James T.Y."/>
        </authorList>
    </citation>
    <scope>NUCLEOTIDE SEQUENCE</scope>
    <source>
        <strain evidence="11">PLAUS21</strain>
    </source>
</reference>
<sequence>MKFQILALSTLALANEASEQSEQIIFQKTSIKAPFLEQFDGEWEKRWFPSSAKKIVDGVEDDELLRYRGEWDVEEPKTQLIVGDKGLVLKTLAAHSAIAAKFDKPVDPKGKTLVVQYEVKTQNGLECGGAYLKLLTHNPDFEAGKFEDKTPYTIMFGPDKCGLNNKVHFIFRHKNPVSGEIEEKHLESPPSIVSDDKTNLYTLIVRPDQTFEILINNKSEKAGSLLENFQPPVNPPKEIDDPNDKKPTDWVDEAKIKDPEAKKPDDWDEDAPKEIQPEDWLADEPLVIPDPESTKPEDWDDEEDGDWVAPTIPNPKCAEVSGCGKWSPPIIKNPKYKGKWTAPLIDNPAYKGEWAPRKIANPNYFEDKSPADFNKIGAIGFELWSMQNGFLFDNIYVGHSEEDAKALAKESWEIKQSLEKKNDKAEEDQSAFAQASAGLYKQLKGYVDLYYGQTLDFIEIAKEDPVTAIKELPQIVVLLTLIAMTPVLLISFLYALFTGSPQPKKSSKKDEKEEDKETKVEKKDDNETETKPKKRAPKKD</sequence>
<dbReference type="PRINTS" id="PR00626">
    <property type="entry name" value="CALRETICULIN"/>
</dbReference>
<dbReference type="Pfam" id="PF00262">
    <property type="entry name" value="Calreticulin"/>
    <property type="match status" value="1"/>
</dbReference>
<dbReference type="GO" id="GO:0006457">
    <property type="term" value="P:protein folding"/>
    <property type="evidence" value="ECO:0007669"/>
    <property type="project" value="InterPro"/>
</dbReference>
<evidence type="ECO:0000256" key="6">
    <source>
        <dbReference type="ARBA" id="ARBA00023136"/>
    </source>
</evidence>
<dbReference type="FunFam" id="2.60.120.200:FF:000011">
    <property type="entry name" value="Probable calnexin"/>
    <property type="match status" value="1"/>
</dbReference>
<dbReference type="PANTHER" id="PTHR11073">
    <property type="entry name" value="CALRETICULIN AND CALNEXIN"/>
    <property type="match status" value="1"/>
</dbReference>
<dbReference type="InterPro" id="IPR009033">
    <property type="entry name" value="Calreticulin/calnexin_P_dom_sf"/>
</dbReference>
<protein>
    <recommendedName>
        <fullName evidence="13">Calnexin</fullName>
    </recommendedName>
</protein>
<dbReference type="PROSITE" id="PS00803">
    <property type="entry name" value="CALRETICULIN_1"/>
    <property type="match status" value="1"/>
</dbReference>